<dbReference type="InterPro" id="IPR039036">
    <property type="entry name" value="Granulin_fam"/>
</dbReference>
<accession>A0AAV7K315</accession>
<evidence type="ECO:0000256" key="5">
    <source>
        <dbReference type="SAM" id="SignalP"/>
    </source>
</evidence>
<dbReference type="InterPro" id="IPR037277">
    <property type="entry name" value="Granulin_sf"/>
</dbReference>
<feature type="chain" id="PRO_5043350184" evidence="5">
    <location>
        <begin position="19"/>
        <end position="113"/>
    </location>
</feature>
<keyword evidence="3" id="KW-0964">Secreted</keyword>
<dbReference type="InterPro" id="IPR000118">
    <property type="entry name" value="Granulin"/>
</dbReference>
<evidence type="ECO:0000313" key="7">
    <source>
        <dbReference type="EMBL" id="KAI6654656.1"/>
    </source>
</evidence>
<keyword evidence="4" id="KW-1015">Disulfide bond</keyword>
<dbReference type="Proteomes" id="UP001165289">
    <property type="component" value="Unassembled WGS sequence"/>
</dbReference>
<keyword evidence="8" id="KW-1185">Reference proteome</keyword>
<gene>
    <name evidence="7" type="ORF">LOD99_1050</name>
</gene>
<feature type="signal peptide" evidence="5">
    <location>
        <begin position="1"/>
        <end position="18"/>
    </location>
</feature>
<feature type="domain" description="Granulins" evidence="6">
    <location>
        <begin position="33"/>
        <end position="89"/>
    </location>
</feature>
<keyword evidence="5" id="KW-0732">Signal</keyword>
<evidence type="ECO:0000256" key="4">
    <source>
        <dbReference type="ARBA" id="ARBA00023157"/>
    </source>
</evidence>
<evidence type="ECO:0000256" key="3">
    <source>
        <dbReference type="ARBA" id="ARBA00022525"/>
    </source>
</evidence>
<dbReference type="SMART" id="SM00277">
    <property type="entry name" value="GRAN"/>
    <property type="match status" value="1"/>
</dbReference>
<dbReference type="PANTHER" id="PTHR12274:SF3">
    <property type="entry name" value="PROGRANULIN"/>
    <property type="match status" value="1"/>
</dbReference>
<organism evidence="7 8">
    <name type="scientific">Oopsacas minuta</name>
    <dbReference type="NCBI Taxonomy" id="111878"/>
    <lineage>
        <taxon>Eukaryota</taxon>
        <taxon>Metazoa</taxon>
        <taxon>Porifera</taxon>
        <taxon>Hexactinellida</taxon>
        <taxon>Hexasterophora</taxon>
        <taxon>Lyssacinosida</taxon>
        <taxon>Leucopsacidae</taxon>
        <taxon>Oopsacas</taxon>
    </lineage>
</organism>
<dbReference type="AlphaFoldDB" id="A0AAV7K315"/>
<dbReference type="GO" id="GO:0005576">
    <property type="term" value="C:extracellular region"/>
    <property type="evidence" value="ECO:0007669"/>
    <property type="project" value="UniProtKB-SubCell"/>
</dbReference>
<protein>
    <submittedName>
        <fullName evidence="7">Oryzain alpha chain</fullName>
    </submittedName>
</protein>
<dbReference type="Gene3D" id="2.10.25.160">
    <property type="entry name" value="Granulin"/>
    <property type="match status" value="1"/>
</dbReference>
<comment type="caution">
    <text evidence="7">The sequence shown here is derived from an EMBL/GenBank/DDBJ whole genome shotgun (WGS) entry which is preliminary data.</text>
</comment>
<comment type="similarity">
    <text evidence="2">Belongs to the granulin family.</text>
</comment>
<dbReference type="Pfam" id="PF00396">
    <property type="entry name" value="Granulin"/>
    <property type="match status" value="1"/>
</dbReference>
<comment type="subcellular location">
    <subcellularLocation>
        <location evidence="1">Secreted</location>
    </subcellularLocation>
</comment>
<dbReference type="PANTHER" id="PTHR12274">
    <property type="entry name" value="GRANULIN"/>
    <property type="match status" value="1"/>
</dbReference>
<sequence>MYTSVTLLFLTAWMLSQCYQETKEFRDFSFVLCKDNKTECPEETTCCNQTNHDKKYFWDCCPFQNAVCCNKVNSCCPEKYKCNNEAKTCDLGKDAIKMRKLRREEKRRMDIDV</sequence>
<evidence type="ECO:0000313" key="8">
    <source>
        <dbReference type="Proteomes" id="UP001165289"/>
    </source>
</evidence>
<dbReference type="EMBL" id="JAKMXF010000222">
    <property type="protein sequence ID" value="KAI6654656.1"/>
    <property type="molecule type" value="Genomic_DNA"/>
</dbReference>
<evidence type="ECO:0000259" key="6">
    <source>
        <dbReference type="SMART" id="SM00277"/>
    </source>
</evidence>
<evidence type="ECO:0000256" key="1">
    <source>
        <dbReference type="ARBA" id="ARBA00004613"/>
    </source>
</evidence>
<reference evidence="7 8" key="1">
    <citation type="journal article" date="2023" name="BMC Biol.">
        <title>The compact genome of the sponge Oopsacas minuta (Hexactinellida) is lacking key metazoan core genes.</title>
        <authorList>
            <person name="Santini S."/>
            <person name="Schenkelaars Q."/>
            <person name="Jourda C."/>
            <person name="Duchesne M."/>
            <person name="Belahbib H."/>
            <person name="Rocher C."/>
            <person name="Selva M."/>
            <person name="Riesgo A."/>
            <person name="Vervoort M."/>
            <person name="Leys S.P."/>
            <person name="Kodjabachian L."/>
            <person name="Le Bivic A."/>
            <person name="Borchiellini C."/>
            <person name="Claverie J.M."/>
            <person name="Renard E."/>
        </authorList>
    </citation>
    <scope>NUCLEOTIDE SEQUENCE [LARGE SCALE GENOMIC DNA]</scope>
    <source>
        <strain evidence="7">SPO-2</strain>
    </source>
</reference>
<proteinExistence type="inferred from homology"/>
<evidence type="ECO:0000256" key="2">
    <source>
        <dbReference type="ARBA" id="ARBA00010093"/>
    </source>
</evidence>
<name>A0AAV7K315_9METZ</name>